<dbReference type="SUPFAM" id="SSF52540">
    <property type="entry name" value="P-loop containing nucleoside triphosphate hydrolases"/>
    <property type="match status" value="2"/>
</dbReference>
<dbReference type="GO" id="GO:0005886">
    <property type="term" value="C:plasma membrane"/>
    <property type="evidence" value="ECO:0007669"/>
    <property type="project" value="UniProtKB-SubCell"/>
</dbReference>
<dbReference type="InterPro" id="IPR050319">
    <property type="entry name" value="ABC_transp_ATP-bind"/>
</dbReference>
<dbReference type="NCBIfam" id="NF008453">
    <property type="entry name" value="PRK11308.1"/>
    <property type="match status" value="2"/>
</dbReference>
<comment type="subcellular location">
    <subcellularLocation>
        <location evidence="1">Cell inner membrane</location>
        <topology evidence="1">Peripheral membrane protein</topology>
    </subcellularLocation>
</comment>
<keyword evidence="8" id="KW-1185">Reference proteome</keyword>
<feature type="domain" description="ABC transporter" evidence="6">
    <location>
        <begin position="8"/>
        <end position="261"/>
    </location>
</feature>
<dbReference type="Proteomes" id="UP000672602">
    <property type="component" value="Unassembled WGS sequence"/>
</dbReference>
<dbReference type="GO" id="GO:0055085">
    <property type="term" value="P:transmembrane transport"/>
    <property type="evidence" value="ECO:0007669"/>
    <property type="project" value="UniProtKB-ARBA"/>
</dbReference>
<dbReference type="InterPro" id="IPR003439">
    <property type="entry name" value="ABC_transporter-like_ATP-bd"/>
</dbReference>
<evidence type="ECO:0000256" key="3">
    <source>
        <dbReference type="ARBA" id="ARBA00022448"/>
    </source>
</evidence>
<organism evidence="7 8">
    <name type="scientific">Marivibrio halodurans</name>
    <dbReference type="NCBI Taxonomy" id="2039722"/>
    <lineage>
        <taxon>Bacteria</taxon>
        <taxon>Pseudomonadati</taxon>
        <taxon>Pseudomonadota</taxon>
        <taxon>Alphaproteobacteria</taxon>
        <taxon>Rhodospirillales</taxon>
        <taxon>Rhodospirillaceae</taxon>
        <taxon>Marivibrio</taxon>
    </lineage>
</organism>
<dbReference type="Gene3D" id="3.40.50.300">
    <property type="entry name" value="P-loop containing nucleotide triphosphate hydrolases"/>
    <property type="match status" value="2"/>
</dbReference>
<evidence type="ECO:0000259" key="6">
    <source>
        <dbReference type="PROSITE" id="PS50893"/>
    </source>
</evidence>
<dbReference type="InterPro" id="IPR003593">
    <property type="entry name" value="AAA+_ATPase"/>
</dbReference>
<evidence type="ECO:0000313" key="7">
    <source>
        <dbReference type="EMBL" id="MBP5858992.1"/>
    </source>
</evidence>
<feature type="domain" description="ABC transporter" evidence="6">
    <location>
        <begin position="291"/>
        <end position="529"/>
    </location>
</feature>
<dbReference type="InterPro" id="IPR013563">
    <property type="entry name" value="Oligopep_ABC_C"/>
</dbReference>
<dbReference type="PANTHER" id="PTHR43776">
    <property type="entry name" value="TRANSPORT ATP-BINDING PROTEIN"/>
    <property type="match status" value="1"/>
</dbReference>
<evidence type="ECO:0000256" key="4">
    <source>
        <dbReference type="ARBA" id="ARBA00022741"/>
    </source>
</evidence>
<dbReference type="GO" id="GO:0015833">
    <property type="term" value="P:peptide transport"/>
    <property type="evidence" value="ECO:0007669"/>
    <property type="project" value="InterPro"/>
</dbReference>
<sequence length="545" mass="59041">MSDESPLLRIDNLSVAFAMGGAEPVEAVRGVSFEVRRGETVALVGESGSGKSVSALSILQLLPYPVASHAPGSSVKFKGQELVGAPEPALRKVRGNEIAMIFQEPMTSLNPLHTIEKQVGEALLIHKGMSRSQARPRILELLDLVGIRDPESRLDAYPHELSGGQRQRVMIAMALANDPDLLIADEPTTALDVTIQAQILKLLKDLQDRFGMAILFITHDLGIVRRMAERTCVMQAGEIVEQGETRALFDAPSHAYTRKLLAAQPSGVKTPPAADAPVVMAGDALKVWFPIKQGILRRTVDHVRAVDGISLTVREGQTVGVVGESGSGKTTLAMALLRLIGARGGIRFDGEAIDGLDGKALRRLRRRMQVVFQDPFGSLSPRLSVAEIVGEGLAVHGIGDAAERDRLVVEALREVKLDPEARHRYPHEFSGGQRQRIAIARAMVLKPRFVVLDEPTSALDMSVQAQIVDLLRDLQARHKLAYLFISHDLKVVRAMADEVIVMKDGRVVEAGPASDIFDAPQADYTKALMAAAFDLEAIESGVVNV</sequence>
<dbReference type="EMBL" id="JAGMWN010000013">
    <property type="protein sequence ID" value="MBP5858992.1"/>
    <property type="molecule type" value="Genomic_DNA"/>
</dbReference>
<dbReference type="SMART" id="SM00382">
    <property type="entry name" value="AAA"/>
    <property type="match status" value="2"/>
</dbReference>
<keyword evidence="4" id="KW-0547">Nucleotide-binding</keyword>
<comment type="caution">
    <text evidence="7">The sequence shown here is derived from an EMBL/GenBank/DDBJ whole genome shotgun (WGS) entry which is preliminary data.</text>
</comment>
<evidence type="ECO:0000256" key="1">
    <source>
        <dbReference type="ARBA" id="ARBA00004417"/>
    </source>
</evidence>
<evidence type="ECO:0000256" key="2">
    <source>
        <dbReference type="ARBA" id="ARBA00005417"/>
    </source>
</evidence>
<reference evidence="7" key="1">
    <citation type="submission" date="2021-04" db="EMBL/GenBank/DDBJ databases">
        <authorList>
            <person name="Zhang D.-C."/>
        </authorList>
    </citation>
    <scope>NUCLEOTIDE SEQUENCE</scope>
    <source>
        <strain evidence="7">CGMCC 1.15697</strain>
    </source>
</reference>
<dbReference type="CDD" id="cd03257">
    <property type="entry name" value="ABC_NikE_OppD_transporters"/>
    <property type="match status" value="2"/>
</dbReference>
<dbReference type="FunFam" id="3.40.50.300:FF:000016">
    <property type="entry name" value="Oligopeptide ABC transporter ATP-binding component"/>
    <property type="match status" value="2"/>
</dbReference>
<dbReference type="PANTHER" id="PTHR43776:SF7">
    <property type="entry name" value="D,D-DIPEPTIDE TRANSPORT ATP-BINDING PROTEIN DDPF-RELATED"/>
    <property type="match status" value="1"/>
</dbReference>
<dbReference type="AlphaFoldDB" id="A0A8J7S277"/>
<accession>A0A8J7S277</accession>
<proteinExistence type="inferred from homology"/>
<dbReference type="Pfam" id="PF08352">
    <property type="entry name" value="oligo_HPY"/>
    <property type="match status" value="2"/>
</dbReference>
<dbReference type="InterPro" id="IPR017871">
    <property type="entry name" value="ABC_transporter-like_CS"/>
</dbReference>
<comment type="similarity">
    <text evidence="2">Belongs to the ABC transporter superfamily.</text>
</comment>
<dbReference type="GO" id="GO:0016887">
    <property type="term" value="F:ATP hydrolysis activity"/>
    <property type="evidence" value="ECO:0007669"/>
    <property type="project" value="InterPro"/>
</dbReference>
<dbReference type="Pfam" id="PF00005">
    <property type="entry name" value="ABC_tran"/>
    <property type="match status" value="2"/>
</dbReference>
<keyword evidence="5 7" id="KW-0067">ATP-binding</keyword>
<keyword evidence="3" id="KW-0813">Transport</keyword>
<gene>
    <name evidence="7" type="ORF">KAJ83_18375</name>
</gene>
<dbReference type="PROSITE" id="PS00211">
    <property type="entry name" value="ABC_TRANSPORTER_1"/>
    <property type="match status" value="2"/>
</dbReference>
<evidence type="ECO:0000313" key="8">
    <source>
        <dbReference type="Proteomes" id="UP000672602"/>
    </source>
</evidence>
<dbReference type="InterPro" id="IPR027417">
    <property type="entry name" value="P-loop_NTPase"/>
</dbReference>
<dbReference type="GO" id="GO:0005524">
    <property type="term" value="F:ATP binding"/>
    <property type="evidence" value="ECO:0007669"/>
    <property type="project" value="UniProtKB-KW"/>
</dbReference>
<protein>
    <submittedName>
        <fullName evidence="7">ABC transporter ATP-binding protein</fullName>
    </submittedName>
</protein>
<name>A0A8J7S277_9PROT</name>
<evidence type="ECO:0000256" key="5">
    <source>
        <dbReference type="ARBA" id="ARBA00022840"/>
    </source>
</evidence>
<dbReference type="RefSeq" id="WP_210683578.1">
    <property type="nucleotide sequence ID" value="NZ_JAGMWN010000013.1"/>
</dbReference>
<dbReference type="NCBIfam" id="NF007739">
    <property type="entry name" value="PRK10419.1"/>
    <property type="match status" value="2"/>
</dbReference>
<dbReference type="PROSITE" id="PS50893">
    <property type="entry name" value="ABC_TRANSPORTER_2"/>
    <property type="match status" value="2"/>
</dbReference>